<dbReference type="InterPro" id="IPR029044">
    <property type="entry name" value="Nucleotide-diphossugar_trans"/>
</dbReference>
<dbReference type="InterPro" id="IPR003329">
    <property type="entry name" value="Cytidylyl_trans"/>
</dbReference>
<accession>A0A239BWP8</accession>
<dbReference type="PANTHER" id="PTHR42866:SF1">
    <property type="entry name" value="SPORE COAT POLYSACCHARIDE BIOSYNTHESIS PROTEIN SPSF"/>
    <property type="match status" value="1"/>
</dbReference>
<dbReference type="PANTHER" id="PTHR42866">
    <property type="entry name" value="3-DEOXY-MANNO-OCTULOSONATE CYTIDYLYLTRANSFERASE"/>
    <property type="match status" value="1"/>
</dbReference>
<dbReference type="SUPFAM" id="SSF53448">
    <property type="entry name" value="Nucleotide-diphospho-sugar transferases"/>
    <property type="match status" value="1"/>
</dbReference>
<protein>
    <submittedName>
        <fullName evidence="1">Spore coat polysaccharide biosynthesis protein SpsF</fullName>
    </submittedName>
</protein>
<dbReference type="Gene3D" id="3.90.550.10">
    <property type="entry name" value="Spore Coat Polysaccharide Biosynthesis Protein SpsA, Chain A"/>
    <property type="match status" value="1"/>
</dbReference>
<keyword evidence="2" id="KW-1185">Reference proteome</keyword>
<evidence type="ECO:0000313" key="1">
    <source>
        <dbReference type="EMBL" id="SNS11484.1"/>
    </source>
</evidence>
<dbReference type="AlphaFoldDB" id="A0A239BWP8"/>
<dbReference type="Pfam" id="PF02348">
    <property type="entry name" value="CTP_transf_3"/>
    <property type="match status" value="1"/>
</dbReference>
<organism evidence="1 2">
    <name type="scientific">Humidesulfovibrio mexicanus</name>
    <dbReference type="NCBI Taxonomy" id="147047"/>
    <lineage>
        <taxon>Bacteria</taxon>
        <taxon>Pseudomonadati</taxon>
        <taxon>Thermodesulfobacteriota</taxon>
        <taxon>Desulfovibrionia</taxon>
        <taxon>Desulfovibrionales</taxon>
        <taxon>Desulfovibrionaceae</taxon>
        <taxon>Humidesulfovibrio</taxon>
    </lineage>
</organism>
<name>A0A239BWP8_9BACT</name>
<evidence type="ECO:0000313" key="2">
    <source>
        <dbReference type="Proteomes" id="UP000198324"/>
    </source>
</evidence>
<gene>
    <name evidence="1" type="ORF">SAMN04488503_2804</name>
</gene>
<dbReference type="RefSeq" id="WP_089275004.1">
    <property type="nucleotide sequence ID" value="NZ_FZOC01000006.1"/>
</dbReference>
<dbReference type="Proteomes" id="UP000198324">
    <property type="component" value="Unassembled WGS sequence"/>
</dbReference>
<dbReference type="CDD" id="cd02518">
    <property type="entry name" value="GT2_SpsF"/>
    <property type="match status" value="1"/>
</dbReference>
<reference evidence="1 2" key="1">
    <citation type="submission" date="2017-06" db="EMBL/GenBank/DDBJ databases">
        <authorList>
            <person name="Kim H.J."/>
            <person name="Triplett B.A."/>
        </authorList>
    </citation>
    <scope>NUCLEOTIDE SEQUENCE [LARGE SCALE GENOMIC DNA]</scope>
    <source>
        <strain evidence="1 2">DSM 13116</strain>
    </source>
</reference>
<dbReference type="OrthoDB" id="9801052at2"/>
<sequence length="249" mass="27270">MRTVAIIQARTGSTRLPGKVLADLCGRPLLCRVLERVAACPGIEAMVVATTTLPGDEALAPLARQAGADLFRGSADDVLERYALAAREARADVVVRITADDPFKDPGVMAALLDDFASGGADYVSNTITPSYPEGLDTEVFSREALERAHREARKPFEREHVTPHIWMRPQDFRLRNLLAPRDLSGLRLTVDTPADLALARALYAELLRLGRTFFLDDVLALLESRPDILALMPDVPRNLGLTLSMEKS</sequence>
<proteinExistence type="predicted"/>
<dbReference type="EMBL" id="FZOC01000006">
    <property type="protein sequence ID" value="SNS11484.1"/>
    <property type="molecule type" value="Genomic_DNA"/>
</dbReference>
<dbReference type="GO" id="GO:0005829">
    <property type="term" value="C:cytosol"/>
    <property type="evidence" value="ECO:0007669"/>
    <property type="project" value="TreeGrafter"/>
</dbReference>